<evidence type="ECO:0000256" key="4">
    <source>
        <dbReference type="ARBA" id="ARBA00022989"/>
    </source>
</evidence>
<dbReference type="PANTHER" id="PTHR36115">
    <property type="entry name" value="PROLINE-RICH ANTIGEN HOMOLOG-RELATED"/>
    <property type="match status" value="1"/>
</dbReference>
<feature type="region of interest" description="Disordered" evidence="6">
    <location>
        <begin position="156"/>
        <end position="200"/>
    </location>
</feature>
<keyword evidence="4 7" id="KW-1133">Transmembrane helix</keyword>
<accession>A0A0V8QBX9</accession>
<proteinExistence type="predicted"/>
<evidence type="ECO:0000256" key="7">
    <source>
        <dbReference type="SAM" id="Phobius"/>
    </source>
</evidence>
<evidence type="ECO:0000256" key="5">
    <source>
        <dbReference type="ARBA" id="ARBA00023136"/>
    </source>
</evidence>
<keyword evidence="10" id="KW-1185">Reference proteome</keyword>
<dbReference type="InterPro" id="IPR010432">
    <property type="entry name" value="RDD"/>
</dbReference>
<name>A0A0V8QBX9_9FIRM</name>
<evidence type="ECO:0000256" key="6">
    <source>
        <dbReference type="SAM" id="MobiDB-lite"/>
    </source>
</evidence>
<feature type="transmembrane region" description="Helical" evidence="7">
    <location>
        <begin position="61"/>
        <end position="82"/>
    </location>
</feature>
<dbReference type="PANTHER" id="PTHR36115:SF4">
    <property type="entry name" value="MEMBRANE PROTEIN"/>
    <property type="match status" value="1"/>
</dbReference>
<feature type="domain" description="RDD" evidence="8">
    <location>
        <begin position="11"/>
        <end position="140"/>
    </location>
</feature>
<comment type="subcellular location">
    <subcellularLocation>
        <location evidence="1">Cell membrane</location>
        <topology evidence="1">Multi-pass membrane protein</topology>
    </subcellularLocation>
</comment>
<feature type="transmembrane region" description="Helical" evidence="7">
    <location>
        <begin position="21"/>
        <end position="41"/>
    </location>
</feature>
<keyword evidence="3 7" id="KW-0812">Transmembrane</keyword>
<dbReference type="EMBL" id="LNAM01000186">
    <property type="protein sequence ID" value="KSV58091.1"/>
    <property type="molecule type" value="Genomic_DNA"/>
</dbReference>
<evidence type="ECO:0000256" key="3">
    <source>
        <dbReference type="ARBA" id="ARBA00022692"/>
    </source>
</evidence>
<organism evidence="9 10">
    <name type="scientific">Acetivibrio ethanolgignens</name>
    <dbReference type="NCBI Taxonomy" id="290052"/>
    <lineage>
        <taxon>Bacteria</taxon>
        <taxon>Bacillati</taxon>
        <taxon>Bacillota</taxon>
        <taxon>Clostridia</taxon>
        <taxon>Eubacteriales</taxon>
        <taxon>Oscillospiraceae</taxon>
        <taxon>Acetivibrio</taxon>
    </lineage>
</organism>
<evidence type="ECO:0000313" key="9">
    <source>
        <dbReference type="EMBL" id="KSV58091.1"/>
    </source>
</evidence>
<dbReference type="Proteomes" id="UP000054874">
    <property type="component" value="Unassembled WGS sequence"/>
</dbReference>
<dbReference type="InterPro" id="IPR051791">
    <property type="entry name" value="Pra-immunoreactive"/>
</dbReference>
<evidence type="ECO:0000256" key="2">
    <source>
        <dbReference type="ARBA" id="ARBA00022475"/>
    </source>
</evidence>
<evidence type="ECO:0000256" key="1">
    <source>
        <dbReference type="ARBA" id="ARBA00004651"/>
    </source>
</evidence>
<comment type="caution">
    <text evidence="9">The sequence shown here is derived from an EMBL/GenBank/DDBJ whole genome shotgun (WGS) entry which is preliminary data.</text>
</comment>
<reference evidence="9 10" key="1">
    <citation type="submission" date="2015-11" db="EMBL/GenBank/DDBJ databases">
        <title>Butyribacter intestini gen. nov., sp. nov., a butyric acid-producing bacterium of the family Lachnospiraceae isolated from the human faeces.</title>
        <authorList>
            <person name="Zou Y."/>
            <person name="Xue W."/>
            <person name="Luo G."/>
            <person name="Lv M."/>
        </authorList>
    </citation>
    <scope>NUCLEOTIDE SEQUENCE [LARGE SCALE GENOMIC DNA]</scope>
    <source>
        <strain evidence="9 10">ACET-33324</strain>
    </source>
</reference>
<keyword evidence="2" id="KW-1003">Cell membrane</keyword>
<evidence type="ECO:0000313" key="10">
    <source>
        <dbReference type="Proteomes" id="UP000054874"/>
    </source>
</evidence>
<dbReference type="STRING" id="290052.ASU35_03400"/>
<evidence type="ECO:0000259" key="8">
    <source>
        <dbReference type="Pfam" id="PF06271"/>
    </source>
</evidence>
<dbReference type="GO" id="GO:0005886">
    <property type="term" value="C:plasma membrane"/>
    <property type="evidence" value="ECO:0007669"/>
    <property type="project" value="UniProtKB-SubCell"/>
</dbReference>
<keyword evidence="5 7" id="KW-0472">Membrane</keyword>
<gene>
    <name evidence="9" type="ORF">ASU35_03400</name>
</gene>
<feature type="compositionally biased region" description="Basic and acidic residues" evidence="6">
    <location>
        <begin position="172"/>
        <end position="189"/>
    </location>
</feature>
<dbReference type="RefSeq" id="WP_058353684.1">
    <property type="nucleotide sequence ID" value="NZ_CABMMD010000186.1"/>
</dbReference>
<sequence>MQNQENSRIFYGGFFVRLAAAWVDALLVSLALLTFRLPLLFAGDANPLHQPVLFRFTPWDIFLYLLTTAYYVFFTYAAGATLGKRMFSLRVVAADGRRLSLWDVIYRETIGKYLSGVFLFMGYIMAGVDKEKKAFHDMLADTRVIYSFGKEPRNRKDYYCGSEKGYPVPEYGYKKVEEEKPDSQEKQTEEENGGNSNEGK</sequence>
<protein>
    <recommendedName>
        <fullName evidence="8">RDD domain-containing protein</fullName>
    </recommendedName>
</protein>
<dbReference type="Pfam" id="PF06271">
    <property type="entry name" value="RDD"/>
    <property type="match status" value="1"/>
</dbReference>
<dbReference type="AlphaFoldDB" id="A0A0V8QBX9"/>